<evidence type="ECO:0000256" key="7">
    <source>
        <dbReference type="ARBA" id="ARBA00022737"/>
    </source>
</evidence>
<dbReference type="SUPFAM" id="SSF53335">
    <property type="entry name" value="S-adenosyl-L-methionine-dependent methyltransferases"/>
    <property type="match status" value="1"/>
</dbReference>
<dbReference type="KEGG" id="yli:2912906"/>
<evidence type="ECO:0000256" key="8">
    <source>
        <dbReference type="ARBA" id="ARBA00022853"/>
    </source>
</evidence>
<comment type="subcellular location">
    <subcellularLocation>
        <location evidence="1 14">Nucleus</location>
    </subcellularLocation>
</comment>
<dbReference type="InterPro" id="IPR029063">
    <property type="entry name" value="SAM-dependent_MTases_sf"/>
</dbReference>
<accession>A0A1H6PV82</accession>
<evidence type="ECO:0000256" key="14">
    <source>
        <dbReference type="PIRNR" id="PIRNR017570"/>
    </source>
</evidence>
<evidence type="ECO:0000256" key="4">
    <source>
        <dbReference type="ARBA" id="ARBA00022603"/>
    </source>
</evidence>
<reference evidence="18 20" key="1">
    <citation type="journal article" date="2016" name="PLoS ONE">
        <title>Sequence Assembly of Yarrowia lipolytica Strain W29/CLIB89 Shows Transposable Element Diversity.</title>
        <authorList>
            <person name="Magnan C."/>
            <person name="Yu J."/>
            <person name="Chang I."/>
            <person name="Jahn E."/>
            <person name="Kanomata Y."/>
            <person name="Wu J."/>
            <person name="Zeller M."/>
            <person name="Oakes M."/>
            <person name="Baldi P."/>
            <person name="Sandmeyer S."/>
        </authorList>
    </citation>
    <scope>NUCLEOTIDE SEQUENCE [LARGE SCALE GENOMIC DNA]</scope>
    <source>
        <strain evidence="18">CLIB89</strain>
        <strain evidence="20">CLIB89(W29)</strain>
    </source>
</reference>
<evidence type="ECO:0000313" key="21">
    <source>
        <dbReference type="Proteomes" id="UP000256601"/>
    </source>
</evidence>
<evidence type="ECO:0000259" key="17">
    <source>
        <dbReference type="PROSITE" id="PS51569"/>
    </source>
</evidence>
<feature type="domain" description="DOT1" evidence="17">
    <location>
        <begin position="168"/>
        <end position="491"/>
    </location>
</feature>
<dbReference type="GO" id="GO:0000781">
    <property type="term" value="C:chromosome, telomeric region"/>
    <property type="evidence" value="ECO:0007669"/>
    <property type="project" value="GOC"/>
</dbReference>
<dbReference type="PROSITE" id="PS51569">
    <property type="entry name" value="DOT1"/>
    <property type="match status" value="1"/>
</dbReference>
<dbReference type="InterPro" id="IPR030445">
    <property type="entry name" value="H3-K79_meTrfase"/>
</dbReference>
<keyword evidence="8 14" id="KW-0156">Chromatin regulator</keyword>
<dbReference type="EMBL" id="CP017557">
    <property type="protein sequence ID" value="AOW05805.1"/>
    <property type="molecule type" value="Genomic_DNA"/>
</dbReference>
<organism evidence="18 20">
    <name type="scientific">Yarrowia lipolytica</name>
    <name type="common">Candida lipolytica</name>
    <dbReference type="NCBI Taxonomy" id="4952"/>
    <lineage>
        <taxon>Eukaryota</taxon>
        <taxon>Fungi</taxon>
        <taxon>Dikarya</taxon>
        <taxon>Ascomycota</taxon>
        <taxon>Saccharomycotina</taxon>
        <taxon>Dipodascomycetes</taxon>
        <taxon>Dipodascales</taxon>
        <taxon>Dipodascales incertae sedis</taxon>
        <taxon>Yarrowia</taxon>
    </lineage>
</organism>
<dbReference type="FunFam" id="3.40.50.150:FF:000033">
    <property type="entry name" value="Histone-lysine N-methyltransferase, H3 lysine-79 specific"/>
    <property type="match status" value="1"/>
</dbReference>
<name>A0A1H6PV82_YARLL</name>
<evidence type="ECO:0000256" key="5">
    <source>
        <dbReference type="ARBA" id="ARBA00022679"/>
    </source>
</evidence>
<dbReference type="InterPro" id="IPR021162">
    <property type="entry name" value="Dot1"/>
</dbReference>
<evidence type="ECO:0000256" key="16">
    <source>
        <dbReference type="SAM" id="MobiDB-lite"/>
    </source>
</evidence>
<evidence type="ECO:0000313" key="20">
    <source>
        <dbReference type="Proteomes" id="UP000182444"/>
    </source>
</evidence>
<feature type="binding site" evidence="15">
    <location>
        <begin position="297"/>
        <end position="300"/>
    </location>
    <ligand>
        <name>S-adenosyl-L-methionine</name>
        <dbReference type="ChEBI" id="CHEBI:59789"/>
    </ligand>
</feature>
<keyword evidence="7" id="KW-0677">Repeat</keyword>
<dbReference type="OrthoDB" id="443402at2759"/>
<feature type="region of interest" description="Disordered" evidence="16">
    <location>
        <begin position="1"/>
        <end position="101"/>
    </location>
</feature>
<dbReference type="OMA" id="IMEMTAL"/>
<dbReference type="PIRSF" id="PIRSF017570">
    <property type="entry name" value="Histone_H3-K79_MeTrfase"/>
    <property type="match status" value="1"/>
</dbReference>
<sequence>MFFSHLGKKNGGPTAKSSDVKRKVTKVKTRKPVVTSVSKSPSPSKTAPPPATAAAAATAAAKPSTPRKSRRKTPNIYQLSKSSLSEVDTEESEREVSSSLSTPGLYELVPRDIVTAGFGSAELATSIHITNASESGNLSMTDIYEPVSTDKSLSDRVKLGALSCDFVEDYSLIKPKVPGEFEPVREILSIMEMTALHFVDKGASEEIKHPVMDDCIMRRFRRSYEGGDLEGMKTSMKEFDEVVKTQRAEGAILANLKQLTAVPQDLAYFLLNQVYSRIVSPESKSLRDYKAFSNNVYGELMPPFMSTVFQKTDLQPSSVFVDLGSGVGNCTLQAALEVGCESWGCEVMTNASSLAEKQKIELYSRAKMFGIKTGDIHLVASSFVHNDEVHSAISRADVLLVNNYAFDGTLNAHLLDMFLDLKEGCKIVSLKSFVPVGHVISEHNIESPVNILKVQKLDFYSGSVSWTAAGGTYYISTVDRSAIKAFLSKGGY</sequence>
<feature type="binding site" evidence="15">
    <location>
        <position position="346"/>
    </location>
    <ligand>
        <name>S-adenosyl-L-methionine</name>
        <dbReference type="ChEBI" id="CHEBI:59789"/>
    </ligand>
</feature>
<keyword evidence="9 14" id="KW-0805">Transcription regulation</keyword>
<dbReference type="Gene3D" id="1.10.260.170">
    <property type="match status" value="1"/>
</dbReference>
<feature type="compositionally biased region" description="Low complexity" evidence="16">
    <location>
        <begin position="52"/>
        <end position="64"/>
    </location>
</feature>
<dbReference type="VEuPathDB" id="FungiDB:YALI1_E26872g"/>
<dbReference type="AlphaFoldDB" id="A0A1H6PV82"/>
<evidence type="ECO:0000256" key="9">
    <source>
        <dbReference type="ARBA" id="ARBA00023015"/>
    </source>
</evidence>
<dbReference type="GO" id="GO:0031509">
    <property type="term" value="P:subtelomeric heterochromatin formation"/>
    <property type="evidence" value="ECO:0007669"/>
    <property type="project" value="InterPro"/>
</dbReference>
<dbReference type="GO" id="GO:0000077">
    <property type="term" value="P:DNA damage checkpoint signaling"/>
    <property type="evidence" value="ECO:0007669"/>
    <property type="project" value="InterPro"/>
</dbReference>
<reference evidence="19 21" key="2">
    <citation type="submission" date="2018-07" db="EMBL/GenBank/DDBJ databases">
        <title>Draft Genome Assemblies for Five Robust Yarrowia lipolytica Strains Exhibiting High Lipid Production and Pentose Sugar Utilization and Sugar Alcohol Secretion from Undetoxified Lignocellulosic Biomass Hydrolysates.</title>
        <authorList>
            <consortium name="DOE Joint Genome Institute"/>
            <person name="Walker C."/>
            <person name="Ryu S."/>
            <person name="Na H."/>
            <person name="Zane M."/>
            <person name="LaButti K."/>
            <person name="Lipzen A."/>
            <person name="Haridas S."/>
            <person name="Barry K."/>
            <person name="Grigoriev I.V."/>
            <person name="Quarterman J."/>
            <person name="Slininger P."/>
            <person name="Dien B."/>
            <person name="Trinh C.T."/>
        </authorList>
    </citation>
    <scope>NUCLEOTIDE SEQUENCE [LARGE SCALE GENOMIC DNA]</scope>
    <source>
        <strain evidence="19 21">YB392</strain>
    </source>
</reference>
<feature type="binding site" evidence="15">
    <location>
        <begin position="320"/>
        <end position="329"/>
    </location>
    <ligand>
        <name>S-adenosyl-L-methionine</name>
        <dbReference type="ChEBI" id="CHEBI:59789"/>
    </ligand>
</feature>
<evidence type="ECO:0000256" key="1">
    <source>
        <dbReference type="ARBA" id="ARBA00004123"/>
    </source>
</evidence>
<dbReference type="GO" id="GO:0000786">
    <property type="term" value="C:nucleosome"/>
    <property type="evidence" value="ECO:0007669"/>
    <property type="project" value="InterPro"/>
</dbReference>
<evidence type="ECO:0000313" key="18">
    <source>
        <dbReference type="EMBL" id="AOW05805.1"/>
    </source>
</evidence>
<dbReference type="EC" id="2.1.1.360" evidence="2 14"/>
<keyword evidence="4 14" id="KW-0489">Methyltransferase</keyword>
<evidence type="ECO:0000256" key="3">
    <source>
        <dbReference type="ARBA" id="ARBA00020987"/>
    </source>
</evidence>
<dbReference type="GeneID" id="2912906"/>
<evidence type="ECO:0000256" key="10">
    <source>
        <dbReference type="ARBA" id="ARBA00023163"/>
    </source>
</evidence>
<dbReference type="PANTHER" id="PTHR21451">
    <property type="entry name" value="HISTONE H3 METHYLTRANSFERASE"/>
    <property type="match status" value="1"/>
</dbReference>
<comment type="catalytic activity">
    <reaction evidence="13 14">
        <text>L-lysyl(79)-[histone H3] + 3 S-adenosyl-L-methionine = N(6),N(6),N(6)-trimethyl-L-lysyl(79)-[histone H3] + 3 S-adenosyl-L-homocysteine + 3 H(+)</text>
        <dbReference type="Rhea" id="RHEA:60328"/>
        <dbReference type="Rhea" id="RHEA-COMP:15549"/>
        <dbReference type="Rhea" id="RHEA-COMP:15552"/>
        <dbReference type="ChEBI" id="CHEBI:15378"/>
        <dbReference type="ChEBI" id="CHEBI:29969"/>
        <dbReference type="ChEBI" id="CHEBI:57856"/>
        <dbReference type="ChEBI" id="CHEBI:59789"/>
        <dbReference type="ChEBI" id="CHEBI:61961"/>
        <dbReference type="EC" id="2.1.1.360"/>
    </reaction>
</comment>
<dbReference type="GO" id="GO:0005634">
    <property type="term" value="C:nucleus"/>
    <property type="evidence" value="ECO:0007669"/>
    <property type="project" value="UniProtKB-SubCell"/>
</dbReference>
<evidence type="ECO:0000256" key="6">
    <source>
        <dbReference type="ARBA" id="ARBA00022691"/>
    </source>
</evidence>
<evidence type="ECO:0000256" key="2">
    <source>
        <dbReference type="ARBA" id="ARBA00012190"/>
    </source>
</evidence>
<evidence type="ECO:0000256" key="13">
    <source>
        <dbReference type="ARBA" id="ARBA00047770"/>
    </source>
</evidence>
<dbReference type="PANTHER" id="PTHR21451:SF0">
    <property type="entry name" value="HISTONE-LYSINE N-METHYLTRANSFERASE, H3 LYSINE-79 SPECIFIC"/>
    <property type="match status" value="1"/>
</dbReference>
<dbReference type="Proteomes" id="UP000256601">
    <property type="component" value="Unassembled WGS sequence"/>
</dbReference>
<dbReference type="Gene3D" id="3.40.50.150">
    <property type="entry name" value="Vaccinia Virus protein VP39"/>
    <property type="match status" value="1"/>
</dbReference>
<evidence type="ECO:0000313" key="19">
    <source>
        <dbReference type="EMBL" id="RDW25523.1"/>
    </source>
</evidence>
<keyword evidence="11 14" id="KW-0539">Nucleus</keyword>
<dbReference type="SMR" id="A0A1H6PV82"/>
<keyword evidence="5 14" id="KW-0808">Transferase</keyword>
<comment type="function">
    <text evidence="14">Histone methyltransferase that specifically trimethylates histone H3 to form H3K79me3. This methylation is required for telomere silencing and for the pachytene checkpoint during the meiotic cell cycle by allowing the recruitment of RAD9 to double strand breaks. Nucleosomes are preferred as substrate compared to free histone.</text>
</comment>
<dbReference type="Pfam" id="PF08123">
    <property type="entry name" value="DOT1"/>
    <property type="match status" value="1"/>
</dbReference>
<proteinExistence type="inferred from homology"/>
<keyword evidence="6 14" id="KW-0949">S-adenosyl-L-methionine</keyword>
<evidence type="ECO:0000256" key="11">
    <source>
        <dbReference type="ARBA" id="ARBA00023242"/>
    </source>
</evidence>
<dbReference type="Proteomes" id="UP000182444">
    <property type="component" value="Chromosome 1E"/>
</dbReference>
<dbReference type="GO" id="GO:0042393">
    <property type="term" value="F:histone binding"/>
    <property type="evidence" value="ECO:0007669"/>
    <property type="project" value="InterPro"/>
</dbReference>
<dbReference type="RefSeq" id="XP_504277.1">
    <property type="nucleotide sequence ID" value="XM_504277.1"/>
</dbReference>
<comment type="similarity">
    <text evidence="14">Belongs to the class I-like SAM-binding methyltransferase superfamily. DOT1 family.</text>
</comment>
<dbReference type="VEuPathDB" id="FungiDB:YALI0_E22715g"/>
<dbReference type="GO" id="GO:0032259">
    <property type="term" value="P:methylation"/>
    <property type="evidence" value="ECO:0007669"/>
    <property type="project" value="UniProtKB-KW"/>
</dbReference>
<dbReference type="CDD" id="cd02440">
    <property type="entry name" value="AdoMet_MTases"/>
    <property type="match status" value="1"/>
</dbReference>
<evidence type="ECO:0000256" key="12">
    <source>
        <dbReference type="ARBA" id="ARBA00029821"/>
    </source>
</evidence>
<dbReference type="GO" id="GO:0140956">
    <property type="term" value="F:histone H3K79 trimethyltransferase activity"/>
    <property type="evidence" value="ECO:0007669"/>
    <property type="project" value="UniProtKB-EC"/>
</dbReference>
<dbReference type="InterPro" id="IPR025789">
    <property type="entry name" value="DOT1_dom"/>
</dbReference>
<keyword evidence="10 14" id="KW-0804">Transcription</keyword>
<dbReference type="GO" id="GO:0006281">
    <property type="term" value="P:DNA repair"/>
    <property type="evidence" value="ECO:0007669"/>
    <property type="project" value="InterPro"/>
</dbReference>
<dbReference type="EMBL" id="KZ857337">
    <property type="protein sequence ID" value="RDW25523.1"/>
    <property type="molecule type" value="Genomic_DNA"/>
</dbReference>
<dbReference type="eggNOG" id="KOG3924">
    <property type="taxonomic scope" value="Eukaryota"/>
</dbReference>
<evidence type="ECO:0000256" key="15">
    <source>
        <dbReference type="PIRSR" id="PIRSR017570-1"/>
    </source>
</evidence>
<feature type="binding site" evidence="15">
    <location>
        <begin position="382"/>
        <end position="383"/>
    </location>
    <ligand>
        <name>S-adenosyl-L-methionine</name>
        <dbReference type="ChEBI" id="CHEBI:59789"/>
    </ligand>
</feature>
<gene>
    <name evidence="19" type="ORF">B0I71DRAFT_132423</name>
    <name evidence="18" type="ORF">YALI1_E26872g</name>
</gene>
<protein>
    <recommendedName>
        <fullName evidence="3 14">Histone-lysine N-methyltransferase, H3 lysine-79 specific</fullName>
        <ecNumber evidence="2 14">2.1.1.360</ecNumber>
    </recommendedName>
    <alternativeName>
        <fullName evidence="12 14">Histone H3-K79 methyltransferase</fullName>
    </alternativeName>
</protein>
<feature type="compositionally biased region" description="Low complexity" evidence="16">
    <location>
        <begin position="32"/>
        <end position="45"/>
    </location>
</feature>